<keyword evidence="6" id="KW-0406">Ion transport</keyword>
<evidence type="ECO:0000256" key="1">
    <source>
        <dbReference type="ARBA" id="ARBA00004127"/>
    </source>
</evidence>
<evidence type="ECO:0000259" key="10">
    <source>
        <dbReference type="Pfam" id="PF22614"/>
    </source>
</evidence>
<protein>
    <submittedName>
        <fullName evidence="11">G4408 protein</fullName>
    </submittedName>
</protein>
<evidence type="ECO:0000313" key="11">
    <source>
        <dbReference type="EMBL" id="CAL5222099.1"/>
    </source>
</evidence>
<dbReference type="InterPro" id="IPR010420">
    <property type="entry name" value="CASTOR/POLLUX/SYM8_dom"/>
</dbReference>
<feature type="transmembrane region" description="Helical" evidence="8">
    <location>
        <begin position="12"/>
        <end position="35"/>
    </location>
</feature>
<feature type="domain" description="RCK N-terminal" evidence="10">
    <location>
        <begin position="271"/>
        <end position="374"/>
    </location>
</feature>
<feature type="domain" description="CASTOR/POLLUX/SYM8 ion channel conserved" evidence="9">
    <location>
        <begin position="421"/>
        <end position="516"/>
    </location>
</feature>
<comment type="subcellular location">
    <subcellularLocation>
        <location evidence="1">Endomembrane system</location>
        <topology evidence="1">Multi-pass membrane protein</topology>
    </subcellularLocation>
</comment>
<dbReference type="Proteomes" id="UP001497392">
    <property type="component" value="Unassembled WGS sequence"/>
</dbReference>
<keyword evidence="3" id="KW-0813">Transport</keyword>
<evidence type="ECO:0000259" key="9">
    <source>
        <dbReference type="Pfam" id="PF06241"/>
    </source>
</evidence>
<dbReference type="EMBL" id="CAXHTA020000006">
    <property type="protein sequence ID" value="CAL5222099.1"/>
    <property type="molecule type" value="Genomic_DNA"/>
</dbReference>
<evidence type="ECO:0000256" key="8">
    <source>
        <dbReference type="SAM" id="Phobius"/>
    </source>
</evidence>
<reference evidence="11 12" key="1">
    <citation type="submission" date="2024-06" db="EMBL/GenBank/DDBJ databases">
        <authorList>
            <person name="Kraege A."/>
            <person name="Thomma B."/>
        </authorList>
    </citation>
    <scope>NUCLEOTIDE SEQUENCE [LARGE SCALE GENOMIC DNA]</scope>
</reference>
<evidence type="ECO:0000256" key="6">
    <source>
        <dbReference type="ARBA" id="ARBA00023065"/>
    </source>
</evidence>
<evidence type="ECO:0000256" key="3">
    <source>
        <dbReference type="ARBA" id="ARBA00022448"/>
    </source>
</evidence>
<keyword evidence="4 8" id="KW-0812">Transmembrane</keyword>
<accession>A0ABP1FQ95</accession>
<feature type="transmembrane region" description="Helical" evidence="8">
    <location>
        <begin position="171"/>
        <end position="192"/>
    </location>
</feature>
<evidence type="ECO:0000256" key="4">
    <source>
        <dbReference type="ARBA" id="ARBA00022692"/>
    </source>
</evidence>
<feature type="transmembrane region" description="Helical" evidence="8">
    <location>
        <begin position="102"/>
        <end position="123"/>
    </location>
</feature>
<comment type="caution">
    <text evidence="11">The sequence shown here is derived from an EMBL/GenBank/DDBJ whole genome shotgun (WGS) entry which is preliminary data.</text>
</comment>
<organism evidence="11 12">
    <name type="scientific">Coccomyxa viridis</name>
    <dbReference type="NCBI Taxonomy" id="1274662"/>
    <lineage>
        <taxon>Eukaryota</taxon>
        <taxon>Viridiplantae</taxon>
        <taxon>Chlorophyta</taxon>
        <taxon>core chlorophytes</taxon>
        <taxon>Trebouxiophyceae</taxon>
        <taxon>Trebouxiophyceae incertae sedis</taxon>
        <taxon>Coccomyxaceae</taxon>
        <taxon>Coccomyxa</taxon>
    </lineage>
</organism>
<sequence>MSSGSTDRRGFLFSPWVQGSLLLALIALGASLQVYSTHRLRAHEVILRRKHEAALSNLQQAAGHCDAAGGVQNLNAVADFIRSEIDHHFNLHDPDGDSQASWFSRAAAGLLMLGVVLVVYGFAFHMDKLPGGVQLWLQQWLSKEHERPATTSKLIAYHLELWFSDNSFSKVLSLLYLTLALVWIGGLGIFAVTGESLYDAFWQAIHGVGIDWTFAGEAVEYGGFLVRGTAVLVSLGGMLVTALMLGLVSEAIGDKIEDLKKGRTEVLESGHTLILGWSDKMLNMIDQLCLANESAGGKAIVILAERDKQDMEEDIHKQIHNLRGSRVLCRSGNPLLAMDLSRVSVDVARAIVVLATAESPERSDARVLRIVLSLMGVHDRLKKSGIEGGLKGHIVAEVCDLDNEPLVKMVGVEHVQTVVSHDIIGRLMIQCARQHGLAAVWQKIMGFEGDEFYMREWPELVGRTYLEVLTMFEDAVPLGIRTPEGNHLLNPEDTFTIHEGDQIIVIAQDDDTYRPLNEPAATSQQGDTCPPGTSRRAPERILFCGWRRDMHDMIAVLDAFVYPGSELWLYNEVPVKEREKLLKKEGLDPTRLTNLTLVYKVQEVEGELVSRKRLEDLAPEQFSSILILADESATFSTADADQASADSDSRNLATLLLLRDLQSKRMGSEAALRKTESADGRIRPTVLRRQSTIKRDDRIMWYDSMQNAIKQTIIISEILDTRTRHLIQELEVSEFVLSNELVSMALAMVAENPEVNDILSELFTPDGNELYVHPASRYLRDGEVKSFFEVMVRAREKEEILVGLKLKGQKSPVLNPKGKAEQALSLKTVSSFVVILTGVDPDKPSRHASWVGEIPSTTTSSTGDVSSIEKGLNYLA</sequence>
<feature type="transmembrane region" description="Helical" evidence="8">
    <location>
        <begin position="230"/>
        <end position="253"/>
    </location>
</feature>
<dbReference type="PANTHER" id="PTHR31563">
    <property type="entry name" value="ION CHANNEL POLLUX-RELATED"/>
    <property type="match status" value="1"/>
</dbReference>
<gene>
    <name evidence="11" type="primary">g4408</name>
    <name evidence="11" type="ORF">VP750_LOCUS3758</name>
</gene>
<dbReference type="Pfam" id="PF06241">
    <property type="entry name" value="Castor_Poll_mid"/>
    <property type="match status" value="1"/>
</dbReference>
<dbReference type="Pfam" id="PF22614">
    <property type="entry name" value="Slo-like_RCK"/>
    <property type="match status" value="1"/>
</dbReference>
<evidence type="ECO:0000256" key="2">
    <source>
        <dbReference type="ARBA" id="ARBA00008577"/>
    </source>
</evidence>
<keyword evidence="12" id="KW-1185">Reference proteome</keyword>
<evidence type="ECO:0000256" key="5">
    <source>
        <dbReference type="ARBA" id="ARBA00022989"/>
    </source>
</evidence>
<keyword evidence="5 8" id="KW-1133">Transmembrane helix</keyword>
<evidence type="ECO:0000256" key="7">
    <source>
        <dbReference type="ARBA" id="ARBA00023136"/>
    </source>
</evidence>
<dbReference type="InterPro" id="IPR044849">
    <property type="entry name" value="CASTOR/POLLUX/SYM8-like"/>
</dbReference>
<dbReference type="PANTHER" id="PTHR31563:SF10">
    <property type="entry name" value="ION CHANNEL POLLUX-RELATED"/>
    <property type="match status" value="1"/>
</dbReference>
<comment type="similarity">
    <text evidence="2">Belongs to the castor/pollux (TC 1.A.1.23) family.</text>
</comment>
<keyword evidence="7 8" id="KW-0472">Membrane</keyword>
<name>A0ABP1FQ95_9CHLO</name>
<dbReference type="Gene3D" id="3.40.50.720">
    <property type="entry name" value="NAD(P)-binding Rossmann-like Domain"/>
    <property type="match status" value="1"/>
</dbReference>
<proteinExistence type="inferred from homology"/>
<evidence type="ECO:0000313" key="12">
    <source>
        <dbReference type="Proteomes" id="UP001497392"/>
    </source>
</evidence>
<dbReference type="InterPro" id="IPR003148">
    <property type="entry name" value="RCK_N"/>
</dbReference>